<name>M3DBE0_SPHMS</name>
<accession>M3DBE0</accession>
<dbReference type="Proteomes" id="UP000016931">
    <property type="component" value="Unassembled WGS sequence"/>
</dbReference>
<evidence type="ECO:0000313" key="2">
    <source>
        <dbReference type="Proteomes" id="UP000016931"/>
    </source>
</evidence>
<evidence type="ECO:0008006" key="3">
    <source>
        <dbReference type="Google" id="ProtNLM"/>
    </source>
</evidence>
<dbReference type="HOGENOM" id="CLU_043838_2_0_1"/>
<dbReference type="EMBL" id="KB456261">
    <property type="protein sequence ID" value="EMF15169.1"/>
    <property type="molecule type" value="Genomic_DNA"/>
</dbReference>
<dbReference type="PANTHER" id="PTHR28062">
    <property type="entry name" value="K+-H+ EXCHANGE-LIKE PROTEIN"/>
    <property type="match status" value="1"/>
</dbReference>
<protein>
    <recommendedName>
        <fullName evidence="3">Mitochondrial K+-H+ exchange-related-domain-containing protein</fullName>
    </recommendedName>
</protein>
<dbReference type="OrthoDB" id="5562676at2759"/>
<sequence length="306" mass="34691">MRLFLLPVSTRRTLIYCERVAAHTAVPGTKPPLQERMITKAATTWASWEAAEKGWQKQTTLYANKLFRRIPFEEWGLKTIPPATKQRLEAIDKGDLQVECLYPGAFLNGSKVPEILKRLATERQGLHQKRIWQSIALMPVVAPFALVPVVPNLPFFYLVWRAWSHYKALYGGKLLEHLTTHNHIKIAPSAQMDQLYAAGLIAPNRQATRDAPLPTPEQIAQIAEVVETQTENGKGEAMLLQKWNGKLLAEGFNLPEMEIEIERAVEQVEQSIKEQKPEGNLKAEKEELQGVIEKQAPDVHVRETKQ</sequence>
<reference evidence="1 2" key="1">
    <citation type="journal article" date="2012" name="PLoS Pathog.">
        <title>Diverse lifestyles and strategies of plant pathogenesis encoded in the genomes of eighteen Dothideomycetes fungi.</title>
        <authorList>
            <person name="Ohm R.A."/>
            <person name="Feau N."/>
            <person name="Henrissat B."/>
            <person name="Schoch C.L."/>
            <person name="Horwitz B.A."/>
            <person name="Barry K.W."/>
            <person name="Condon B.J."/>
            <person name="Copeland A.C."/>
            <person name="Dhillon B."/>
            <person name="Glaser F."/>
            <person name="Hesse C.N."/>
            <person name="Kosti I."/>
            <person name="LaButti K."/>
            <person name="Lindquist E.A."/>
            <person name="Lucas S."/>
            <person name="Salamov A.A."/>
            <person name="Bradshaw R.E."/>
            <person name="Ciuffetti L."/>
            <person name="Hamelin R.C."/>
            <person name="Kema G.H.J."/>
            <person name="Lawrence C."/>
            <person name="Scott J.A."/>
            <person name="Spatafora J.W."/>
            <person name="Turgeon B.G."/>
            <person name="de Wit P.J.G.M."/>
            <person name="Zhong S."/>
            <person name="Goodwin S.B."/>
            <person name="Grigoriev I.V."/>
        </authorList>
    </citation>
    <scope>NUCLEOTIDE SEQUENCE [LARGE SCALE GENOMIC DNA]</scope>
    <source>
        <strain evidence="1 2">SO2202</strain>
    </source>
</reference>
<dbReference type="OMA" id="PFFYLAY"/>
<gene>
    <name evidence="1" type="ORF">SEPMUDRAFT_147119</name>
</gene>
<keyword evidence="2" id="KW-1185">Reference proteome</keyword>
<dbReference type="PANTHER" id="PTHR28062:SF1">
    <property type="entry name" value="TRANSMEMBRANE PROTEIN"/>
    <property type="match status" value="1"/>
</dbReference>
<dbReference type="RefSeq" id="XP_016763290.1">
    <property type="nucleotide sequence ID" value="XM_016904093.1"/>
</dbReference>
<dbReference type="GO" id="GO:0005743">
    <property type="term" value="C:mitochondrial inner membrane"/>
    <property type="evidence" value="ECO:0007669"/>
    <property type="project" value="TreeGrafter"/>
</dbReference>
<dbReference type="GO" id="GO:0006813">
    <property type="term" value="P:potassium ion transport"/>
    <property type="evidence" value="ECO:0007669"/>
    <property type="project" value="TreeGrafter"/>
</dbReference>
<proteinExistence type="predicted"/>
<dbReference type="InterPro" id="IPR018786">
    <property type="entry name" value="Mit_KHE1"/>
</dbReference>
<organism evidence="1 2">
    <name type="scientific">Sphaerulina musiva (strain SO2202)</name>
    <name type="common">Poplar stem canker fungus</name>
    <name type="synonym">Septoria musiva</name>
    <dbReference type="NCBI Taxonomy" id="692275"/>
    <lineage>
        <taxon>Eukaryota</taxon>
        <taxon>Fungi</taxon>
        <taxon>Dikarya</taxon>
        <taxon>Ascomycota</taxon>
        <taxon>Pezizomycotina</taxon>
        <taxon>Dothideomycetes</taxon>
        <taxon>Dothideomycetidae</taxon>
        <taxon>Mycosphaerellales</taxon>
        <taxon>Mycosphaerellaceae</taxon>
        <taxon>Sphaerulina</taxon>
    </lineage>
</organism>
<dbReference type="GO" id="GO:1902600">
    <property type="term" value="P:proton transmembrane transport"/>
    <property type="evidence" value="ECO:0007669"/>
    <property type="project" value="TreeGrafter"/>
</dbReference>
<evidence type="ECO:0000313" key="1">
    <source>
        <dbReference type="EMBL" id="EMF15169.1"/>
    </source>
</evidence>
<dbReference type="eggNOG" id="KOG4539">
    <property type="taxonomic scope" value="Eukaryota"/>
</dbReference>
<dbReference type="AlphaFoldDB" id="M3DBE0"/>
<dbReference type="Pfam" id="PF10173">
    <property type="entry name" value="Mit_KHE1"/>
    <property type="match status" value="1"/>
</dbReference>
<dbReference type="GeneID" id="27901230"/>